<evidence type="ECO:0000313" key="2">
    <source>
        <dbReference type="EMBL" id="MFD1177811.1"/>
    </source>
</evidence>
<keyword evidence="3" id="KW-1185">Reference proteome</keyword>
<organism evidence="2 3">
    <name type="scientific">Paenibacillus puldeungensis</name>
    <dbReference type="NCBI Taxonomy" id="696536"/>
    <lineage>
        <taxon>Bacteria</taxon>
        <taxon>Bacillati</taxon>
        <taxon>Bacillota</taxon>
        <taxon>Bacilli</taxon>
        <taxon>Bacillales</taxon>
        <taxon>Paenibacillaceae</taxon>
        <taxon>Paenibacillus</taxon>
    </lineage>
</organism>
<name>A0ABW3S095_9BACL</name>
<accession>A0ABW3S095</accession>
<reference evidence="3" key="1">
    <citation type="journal article" date="2019" name="Int. J. Syst. Evol. Microbiol.">
        <title>The Global Catalogue of Microorganisms (GCM) 10K type strain sequencing project: providing services to taxonomists for standard genome sequencing and annotation.</title>
        <authorList>
            <consortium name="The Broad Institute Genomics Platform"/>
            <consortium name="The Broad Institute Genome Sequencing Center for Infectious Disease"/>
            <person name="Wu L."/>
            <person name="Ma J."/>
        </authorList>
    </citation>
    <scope>NUCLEOTIDE SEQUENCE [LARGE SCALE GENOMIC DNA]</scope>
    <source>
        <strain evidence="3">CCUG 59189</strain>
    </source>
</reference>
<dbReference type="InterPro" id="IPR013216">
    <property type="entry name" value="Methyltransf_11"/>
</dbReference>
<dbReference type="GO" id="GO:0032259">
    <property type="term" value="P:methylation"/>
    <property type="evidence" value="ECO:0007669"/>
    <property type="project" value="UniProtKB-KW"/>
</dbReference>
<evidence type="ECO:0000313" key="3">
    <source>
        <dbReference type="Proteomes" id="UP001597262"/>
    </source>
</evidence>
<dbReference type="Gene3D" id="3.40.50.150">
    <property type="entry name" value="Vaccinia Virus protein VP39"/>
    <property type="match status" value="1"/>
</dbReference>
<dbReference type="PANTHER" id="PTHR42912">
    <property type="entry name" value="METHYLTRANSFERASE"/>
    <property type="match status" value="1"/>
</dbReference>
<dbReference type="InterPro" id="IPR029063">
    <property type="entry name" value="SAM-dependent_MTases_sf"/>
</dbReference>
<comment type="caution">
    <text evidence="2">The sequence shown here is derived from an EMBL/GenBank/DDBJ whole genome shotgun (WGS) entry which is preliminary data.</text>
</comment>
<dbReference type="GO" id="GO:0008168">
    <property type="term" value="F:methyltransferase activity"/>
    <property type="evidence" value="ECO:0007669"/>
    <property type="project" value="UniProtKB-KW"/>
</dbReference>
<dbReference type="InterPro" id="IPR050508">
    <property type="entry name" value="Methyltransf_Superfamily"/>
</dbReference>
<dbReference type="EMBL" id="JBHTLM010000012">
    <property type="protein sequence ID" value="MFD1177811.1"/>
    <property type="molecule type" value="Genomic_DNA"/>
</dbReference>
<keyword evidence="2" id="KW-0489">Methyltransferase</keyword>
<dbReference type="Pfam" id="PF08241">
    <property type="entry name" value="Methyltransf_11"/>
    <property type="match status" value="1"/>
</dbReference>
<dbReference type="SUPFAM" id="SSF53335">
    <property type="entry name" value="S-adenosyl-L-methionine-dependent methyltransferases"/>
    <property type="match status" value="1"/>
</dbReference>
<gene>
    <name evidence="2" type="ORF">ACFQ3W_16090</name>
</gene>
<proteinExistence type="predicted"/>
<sequence length="227" mass="26096">MSNNVYLNQSELYDAMISRQPNLADIINEIRPFKYLDVLDLGAGSGRLSTVIAPLAKSLICTDISRPMLEVLEKKLMSNNYSLNWKTVVSDHRELPVPEASIDLVVSGWSISYLTNTYESGWEQNLDLIITELQRVLKPNGSIIIFETMGTGYETPNPPEFLTSYYALLQDKYGFDHRWVRTDYIFESVDDAIKNTEFFFGQELIDKIIQNQWSIVPECAGIWWKHL</sequence>
<evidence type="ECO:0000259" key="1">
    <source>
        <dbReference type="Pfam" id="PF08241"/>
    </source>
</evidence>
<keyword evidence="2" id="KW-0808">Transferase</keyword>
<feature type="domain" description="Methyltransferase type 11" evidence="1">
    <location>
        <begin position="39"/>
        <end position="145"/>
    </location>
</feature>
<dbReference type="RefSeq" id="WP_379320261.1">
    <property type="nucleotide sequence ID" value="NZ_JBHTLM010000012.1"/>
</dbReference>
<protein>
    <submittedName>
        <fullName evidence="2">Class I SAM-dependent methyltransferase</fullName>
        <ecNumber evidence="2">2.1.1.-</ecNumber>
    </submittedName>
</protein>
<dbReference type="EC" id="2.1.1.-" evidence="2"/>
<dbReference type="CDD" id="cd02440">
    <property type="entry name" value="AdoMet_MTases"/>
    <property type="match status" value="1"/>
</dbReference>
<dbReference type="Proteomes" id="UP001597262">
    <property type="component" value="Unassembled WGS sequence"/>
</dbReference>